<keyword evidence="3" id="KW-0472">Membrane</keyword>
<dbReference type="Gene3D" id="2.40.260.10">
    <property type="entry name" value="Sortase"/>
    <property type="match status" value="1"/>
</dbReference>
<evidence type="ECO:0000256" key="3">
    <source>
        <dbReference type="SAM" id="Phobius"/>
    </source>
</evidence>
<name>A0A2M7T7S8_9ACTN</name>
<sequence length="220" mass="24658">MEPYCIFDLSRIVIDRPQQYTVFMAGQKKKSTAKSNPKKRYGTIGTTQKVVGGIVLFAGMALLISLYLPKIYATIAPEPKINPIVLERGHFWIVIPKIRVDSPVMPAVTKDFLRRGVSHVADSGFPGEGKNCIIAGHNYDPAKWVPQTTFGLLYELKKGDDIYVANRGKEYHYVVESRTSLPADDPKLYEKTDHEQLTLLTCTPYKTTTQRTKVVALPAN</sequence>
<dbReference type="SUPFAM" id="SSF63817">
    <property type="entry name" value="Sortase"/>
    <property type="match status" value="1"/>
</dbReference>
<dbReference type="CDD" id="cd00004">
    <property type="entry name" value="Sortase"/>
    <property type="match status" value="1"/>
</dbReference>
<feature type="active site" description="Acyl-thioester intermediate" evidence="2">
    <location>
        <position position="202"/>
    </location>
</feature>
<evidence type="ECO:0000313" key="5">
    <source>
        <dbReference type="Proteomes" id="UP000230956"/>
    </source>
</evidence>
<accession>A0A2M7T7S8</accession>
<dbReference type="AlphaFoldDB" id="A0A2M7T7S8"/>
<keyword evidence="3" id="KW-0812">Transmembrane</keyword>
<evidence type="ECO:0000256" key="2">
    <source>
        <dbReference type="PIRSR" id="PIRSR605754-1"/>
    </source>
</evidence>
<comment type="caution">
    <text evidence="4">The sequence shown here is derived from an EMBL/GenBank/DDBJ whole genome shotgun (WGS) entry which is preliminary data.</text>
</comment>
<evidence type="ECO:0008006" key="6">
    <source>
        <dbReference type="Google" id="ProtNLM"/>
    </source>
</evidence>
<dbReference type="EMBL" id="PFNG01000143">
    <property type="protein sequence ID" value="PIZ38606.1"/>
    <property type="molecule type" value="Genomic_DNA"/>
</dbReference>
<dbReference type="Proteomes" id="UP000230956">
    <property type="component" value="Unassembled WGS sequence"/>
</dbReference>
<proteinExistence type="predicted"/>
<dbReference type="Pfam" id="PF04203">
    <property type="entry name" value="Sortase"/>
    <property type="match status" value="1"/>
</dbReference>
<dbReference type="InterPro" id="IPR005754">
    <property type="entry name" value="Sortase"/>
</dbReference>
<dbReference type="GO" id="GO:0016787">
    <property type="term" value="F:hydrolase activity"/>
    <property type="evidence" value="ECO:0007669"/>
    <property type="project" value="UniProtKB-KW"/>
</dbReference>
<protein>
    <recommendedName>
        <fullName evidence="6">Sortase</fullName>
    </recommendedName>
</protein>
<dbReference type="NCBIfam" id="TIGR01076">
    <property type="entry name" value="sortase_fam"/>
    <property type="match status" value="1"/>
</dbReference>
<feature type="transmembrane region" description="Helical" evidence="3">
    <location>
        <begin position="50"/>
        <end position="68"/>
    </location>
</feature>
<gene>
    <name evidence="4" type="ORF">COY37_05905</name>
</gene>
<organism evidence="4 5">
    <name type="scientific">Candidatus Aquicultor secundus</name>
    <dbReference type="NCBI Taxonomy" id="1973895"/>
    <lineage>
        <taxon>Bacteria</taxon>
        <taxon>Bacillati</taxon>
        <taxon>Actinomycetota</taxon>
        <taxon>Candidatus Aquicultoria</taxon>
        <taxon>Candidatus Aquicultorales</taxon>
        <taxon>Candidatus Aquicultoraceae</taxon>
        <taxon>Candidatus Aquicultor</taxon>
    </lineage>
</organism>
<dbReference type="InterPro" id="IPR023365">
    <property type="entry name" value="Sortase_dom-sf"/>
</dbReference>
<feature type="active site" description="Proton donor/acceptor" evidence="2">
    <location>
        <position position="137"/>
    </location>
</feature>
<evidence type="ECO:0000313" key="4">
    <source>
        <dbReference type="EMBL" id="PIZ38606.1"/>
    </source>
</evidence>
<keyword evidence="3" id="KW-1133">Transmembrane helix</keyword>
<keyword evidence="1" id="KW-0378">Hydrolase</keyword>
<evidence type="ECO:0000256" key="1">
    <source>
        <dbReference type="ARBA" id="ARBA00022801"/>
    </source>
</evidence>
<reference evidence="5" key="1">
    <citation type="submission" date="2017-09" db="EMBL/GenBank/DDBJ databases">
        <title>Depth-based differentiation of microbial function through sediment-hosted aquifers and enrichment of novel symbionts in the deep terrestrial subsurface.</title>
        <authorList>
            <person name="Probst A.J."/>
            <person name="Ladd B."/>
            <person name="Jarett J.K."/>
            <person name="Geller-Mcgrath D.E."/>
            <person name="Sieber C.M.K."/>
            <person name="Emerson J.B."/>
            <person name="Anantharaman K."/>
            <person name="Thomas B.C."/>
            <person name="Malmstrom R."/>
            <person name="Stieglmeier M."/>
            <person name="Klingl A."/>
            <person name="Woyke T."/>
            <person name="Ryan C.M."/>
            <person name="Banfield J.F."/>
        </authorList>
    </citation>
    <scope>NUCLEOTIDE SEQUENCE [LARGE SCALE GENOMIC DNA]</scope>
</reference>